<dbReference type="InterPro" id="IPR006311">
    <property type="entry name" value="TAT_signal"/>
</dbReference>
<gene>
    <name evidence="2" type="ORF">QQ44_03185</name>
</gene>
<feature type="domain" description="NodB homology" evidence="1">
    <location>
        <begin position="69"/>
        <end position="258"/>
    </location>
</feature>
<dbReference type="InterPro" id="IPR050248">
    <property type="entry name" value="Polysacc_deacetylase_ArnD"/>
</dbReference>
<dbReference type="PANTHER" id="PTHR10587:SF134">
    <property type="entry name" value="SECRETED PROTEIN"/>
    <property type="match status" value="1"/>
</dbReference>
<keyword evidence="3" id="KW-1185">Reference proteome</keyword>
<protein>
    <submittedName>
        <fullName evidence="2">Polysaccharide deacetylase</fullName>
    </submittedName>
</protein>
<name>A0ABR4Z036_9MYCO</name>
<organism evidence="2 3">
    <name type="scientific">Mycolicibacterium setense</name>
    <dbReference type="NCBI Taxonomy" id="431269"/>
    <lineage>
        <taxon>Bacteria</taxon>
        <taxon>Bacillati</taxon>
        <taxon>Actinomycetota</taxon>
        <taxon>Actinomycetes</taxon>
        <taxon>Mycobacteriales</taxon>
        <taxon>Mycobacteriaceae</taxon>
        <taxon>Mycolicibacterium</taxon>
    </lineage>
</organism>
<dbReference type="PANTHER" id="PTHR10587">
    <property type="entry name" value="GLYCOSYL TRANSFERASE-RELATED"/>
    <property type="match status" value="1"/>
</dbReference>
<dbReference type="InterPro" id="IPR011330">
    <property type="entry name" value="Glyco_hydro/deAcase_b/a-brl"/>
</dbReference>
<reference evidence="2 3" key="1">
    <citation type="submission" date="2014-11" db="EMBL/GenBank/DDBJ databases">
        <title>Mycobacterium setense Manresensis Genome.</title>
        <authorList>
            <person name="Rech G."/>
            <person name="Sumoy L."/>
        </authorList>
    </citation>
    <scope>NUCLEOTIDE SEQUENCE [LARGE SCALE GENOMIC DNA]</scope>
    <source>
        <strain evidence="2 3">Manresensis</strain>
    </source>
</reference>
<dbReference type="InterPro" id="IPR002509">
    <property type="entry name" value="NODB_dom"/>
</dbReference>
<evidence type="ECO:0000313" key="3">
    <source>
        <dbReference type="Proteomes" id="UP000031004"/>
    </source>
</evidence>
<dbReference type="Gene3D" id="3.20.20.370">
    <property type="entry name" value="Glycoside hydrolase/deacetylase"/>
    <property type="match status" value="1"/>
</dbReference>
<accession>A0ABR4Z036</accession>
<dbReference type="PROSITE" id="PS51677">
    <property type="entry name" value="NODB"/>
    <property type="match status" value="1"/>
</dbReference>
<sequence>MITRRAFLAASTVGSIAAGRALRGGAAPASADPNTIDPPSVAVTGARRTPTQWGMALPGITTAFAAAGRQIALTFDACDGACDDALLDTLQRNGVPAVLMLNSKWLDRNPDRARQLAGNPLFEIGNHGTRHVPLSVTGRAAYGIVGTRSADEAVNEVWGNHQRLTALTGRAPTWFRPGTAHYDDVAVQIVHELGEQPLGFTVNADNGATASAAAVRSNVMNAAPGSIVIAHMNHPQSGTHAGFAQAIPAMQAAGWQFVLPTGRTVR</sequence>
<proteinExistence type="predicted"/>
<dbReference type="PROSITE" id="PS51318">
    <property type="entry name" value="TAT"/>
    <property type="match status" value="1"/>
</dbReference>
<dbReference type="SUPFAM" id="SSF88713">
    <property type="entry name" value="Glycoside hydrolase/deacetylase"/>
    <property type="match status" value="1"/>
</dbReference>
<dbReference type="Proteomes" id="UP000031004">
    <property type="component" value="Unassembled WGS sequence"/>
</dbReference>
<dbReference type="RefSeq" id="WP_039314310.1">
    <property type="nucleotide sequence ID" value="NZ_JTLZ01000002.1"/>
</dbReference>
<dbReference type="Pfam" id="PF01522">
    <property type="entry name" value="Polysacc_deac_1"/>
    <property type="match status" value="1"/>
</dbReference>
<comment type="caution">
    <text evidence="2">The sequence shown here is derived from an EMBL/GenBank/DDBJ whole genome shotgun (WGS) entry which is preliminary data.</text>
</comment>
<dbReference type="EMBL" id="JTLZ01000002">
    <property type="protein sequence ID" value="KHO27842.1"/>
    <property type="molecule type" value="Genomic_DNA"/>
</dbReference>
<evidence type="ECO:0000259" key="1">
    <source>
        <dbReference type="PROSITE" id="PS51677"/>
    </source>
</evidence>
<evidence type="ECO:0000313" key="2">
    <source>
        <dbReference type="EMBL" id="KHO27842.1"/>
    </source>
</evidence>